<dbReference type="Proteomes" id="UP000249723">
    <property type="component" value="Unassembled WGS sequence"/>
</dbReference>
<evidence type="ECO:0000313" key="3">
    <source>
        <dbReference type="Proteomes" id="UP000249723"/>
    </source>
</evidence>
<sequence>MPTPSSLLPPPSSFNLAPAIPTLQATGKDTASVRRDQCAVKTNTKQREAHVTSWQR</sequence>
<dbReference type="AlphaFoldDB" id="A0A2X0K7D8"/>
<evidence type="ECO:0000313" key="2">
    <source>
        <dbReference type="EMBL" id="SDA01592.1"/>
    </source>
</evidence>
<gene>
    <name evidence="2" type="ORF">BZ3500_MVSOF-1268-A1-R1_CHR10-2G02822</name>
</gene>
<organism evidence="2 3">
    <name type="scientific">Microbotryum saponariae</name>
    <dbReference type="NCBI Taxonomy" id="289078"/>
    <lineage>
        <taxon>Eukaryota</taxon>
        <taxon>Fungi</taxon>
        <taxon>Dikarya</taxon>
        <taxon>Basidiomycota</taxon>
        <taxon>Pucciniomycotina</taxon>
        <taxon>Microbotryomycetes</taxon>
        <taxon>Microbotryales</taxon>
        <taxon>Microbotryaceae</taxon>
        <taxon>Microbotryum</taxon>
    </lineage>
</organism>
<feature type="region of interest" description="Disordered" evidence="1">
    <location>
        <begin position="25"/>
        <end position="56"/>
    </location>
</feature>
<evidence type="ECO:0000256" key="1">
    <source>
        <dbReference type="SAM" id="MobiDB-lite"/>
    </source>
</evidence>
<accession>A0A2X0K7D8</accession>
<reference evidence="3" key="1">
    <citation type="submission" date="2016-10" db="EMBL/GenBank/DDBJ databases">
        <authorList>
            <person name="Jeantristanb JTB J.-T."/>
            <person name="Ricardo R."/>
        </authorList>
    </citation>
    <scope>NUCLEOTIDE SEQUENCE [LARGE SCALE GENOMIC DNA]</scope>
</reference>
<keyword evidence="3" id="KW-1185">Reference proteome</keyword>
<proteinExistence type="predicted"/>
<protein>
    <submittedName>
        <fullName evidence="2">BZ3500_MvSof-1268-A1-R1_Chr10-2g02822 protein</fullName>
    </submittedName>
</protein>
<dbReference type="EMBL" id="FMWP01000117">
    <property type="protein sequence ID" value="SDA01592.1"/>
    <property type="molecule type" value="Genomic_DNA"/>
</dbReference>
<name>A0A2X0K7D8_9BASI</name>